<evidence type="ECO:0000313" key="1">
    <source>
        <dbReference type="EMBL" id="KAJ8667182.1"/>
    </source>
</evidence>
<proteinExistence type="predicted"/>
<reference evidence="1" key="1">
    <citation type="submission" date="2023-04" db="EMBL/GenBank/DDBJ databases">
        <title>A chromosome-level genome assembly of the parasitoid wasp Eretmocerus hayati.</title>
        <authorList>
            <person name="Zhong Y."/>
            <person name="Liu S."/>
            <person name="Liu Y."/>
        </authorList>
    </citation>
    <scope>NUCLEOTIDE SEQUENCE</scope>
    <source>
        <strain evidence="1">ZJU_SS_LIU_2023</strain>
    </source>
</reference>
<gene>
    <name evidence="1" type="ORF">QAD02_008844</name>
</gene>
<evidence type="ECO:0000313" key="2">
    <source>
        <dbReference type="Proteomes" id="UP001239111"/>
    </source>
</evidence>
<name>A0ACC2NA14_9HYME</name>
<dbReference type="EMBL" id="CM056744">
    <property type="protein sequence ID" value="KAJ8667182.1"/>
    <property type="molecule type" value="Genomic_DNA"/>
</dbReference>
<protein>
    <submittedName>
        <fullName evidence="1">Uncharacterized protein</fullName>
    </submittedName>
</protein>
<keyword evidence="2" id="KW-1185">Reference proteome</keyword>
<sequence length="139" mass="15964">MVALTFRDSRFIVVRYFCGANQPLKTSQFGQSLTSELEGNPPLWVTRKRGPGFEDIYINNAKIIGGSEYEGQIGRNENEKRKQESPKNLNEILPRHFHTSTERHYGLKLLEILRKSSRKREGLVYISFTIKAGSPHLDN</sequence>
<comment type="caution">
    <text evidence="1">The sequence shown here is derived from an EMBL/GenBank/DDBJ whole genome shotgun (WGS) entry which is preliminary data.</text>
</comment>
<organism evidence="1 2">
    <name type="scientific">Eretmocerus hayati</name>
    <dbReference type="NCBI Taxonomy" id="131215"/>
    <lineage>
        <taxon>Eukaryota</taxon>
        <taxon>Metazoa</taxon>
        <taxon>Ecdysozoa</taxon>
        <taxon>Arthropoda</taxon>
        <taxon>Hexapoda</taxon>
        <taxon>Insecta</taxon>
        <taxon>Pterygota</taxon>
        <taxon>Neoptera</taxon>
        <taxon>Endopterygota</taxon>
        <taxon>Hymenoptera</taxon>
        <taxon>Apocrita</taxon>
        <taxon>Proctotrupomorpha</taxon>
        <taxon>Chalcidoidea</taxon>
        <taxon>Aphelinidae</taxon>
        <taxon>Aphelininae</taxon>
        <taxon>Eretmocerus</taxon>
    </lineage>
</organism>
<accession>A0ACC2NA14</accession>
<dbReference type="Proteomes" id="UP001239111">
    <property type="component" value="Chromosome 4"/>
</dbReference>